<dbReference type="SUPFAM" id="SSF53756">
    <property type="entry name" value="UDP-Glycosyltransferase/glycogen phosphorylase"/>
    <property type="match status" value="1"/>
</dbReference>
<dbReference type="EC" id="2.4.1.21" evidence="8"/>
<sequence length="480" mass="53027">MNVLFAAAEVAPLIKTGGLADVAGALPAALRRAGHDVRVVMPYFRELRERGIPVEGPIAASFVTVGERQEELRVWRLAGSETPVYLLDIPAAFERSAIYGEGDDDRRFILFARGVLALMQHLREVERWQVNVVHSHDWHAALIANYLKTYLAYTFGHVATVFTIHNLAYQGQRSTKTLALAGLTEGGLPEDGMGPGIAGTFNFMARGILFNDVVTTVSPTYAQEIMTPEYGERLDGLLRAKRDRVVGILNGIDREAFDPSTDAQLAATFDVDDLSGKAVCKTALQEEFGLPVAPDRPLLGIVSRLVEQKGLDLLDQVMPWILQRTDAQLVILGSGNAHLQFVMQQHARAHPHRIAVRIGFDAALAQRIYAGSDAFLMPSRFEPCGLGQMIALRYGSVPIVRATGGLNDTVREGFDGNGFRFHPYEAQHFADAIARALQVYRDPESWALLRARGMREDNSWDFAAQQYGGVYDWAARLARR</sequence>
<comment type="pathway">
    <text evidence="3 8">Glycan biosynthesis; glycogen biosynthesis.</text>
</comment>
<evidence type="ECO:0000256" key="6">
    <source>
        <dbReference type="ARBA" id="ARBA00022679"/>
    </source>
</evidence>
<dbReference type="GO" id="GO:0004373">
    <property type="term" value="F:alpha-1,4-glucan glucosyltransferase (UDP-glucose donor) activity"/>
    <property type="evidence" value="ECO:0007669"/>
    <property type="project" value="InterPro"/>
</dbReference>
<evidence type="ECO:0000259" key="9">
    <source>
        <dbReference type="Pfam" id="PF00534"/>
    </source>
</evidence>
<dbReference type="KEGG" id="ggr:HKW67_18440"/>
<dbReference type="UniPathway" id="UPA00164"/>
<dbReference type="EMBL" id="CP053085">
    <property type="protein sequence ID" value="QJR37347.1"/>
    <property type="molecule type" value="Genomic_DNA"/>
</dbReference>
<keyword evidence="6 8" id="KW-0808">Transferase</keyword>
<comment type="similarity">
    <text evidence="4 8">Belongs to the glycosyltransferase 1 family. Bacterial/plant glycogen synthase subfamily.</text>
</comment>
<evidence type="ECO:0000313" key="12">
    <source>
        <dbReference type="Proteomes" id="UP000500938"/>
    </source>
</evidence>
<dbReference type="AlphaFoldDB" id="A0A6M4IUV2"/>
<dbReference type="PANTHER" id="PTHR45825:SF11">
    <property type="entry name" value="ALPHA AMYLASE DOMAIN-CONTAINING PROTEIN"/>
    <property type="match status" value="1"/>
</dbReference>
<dbReference type="Gene3D" id="3.40.50.2000">
    <property type="entry name" value="Glycogen Phosphorylase B"/>
    <property type="match status" value="2"/>
</dbReference>
<evidence type="ECO:0000256" key="7">
    <source>
        <dbReference type="ARBA" id="ARBA00023056"/>
    </source>
</evidence>
<protein>
    <recommendedName>
        <fullName evidence="8">Glycogen synthase</fullName>
        <ecNumber evidence="8">2.4.1.21</ecNumber>
    </recommendedName>
    <alternativeName>
        <fullName evidence="8">Starch [bacterial glycogen] synthase</fullName>
    </alternativeName>
</protein>
<dbReference type="NCBIfam" id="TIGR02095">
    <property type="entry name" value="glgA"/>
    <property type="match status" value="1"/>
</dbReference>
<dbReference type="GO" id="GO:0005978">
    <property type="term" value="P:glycogen biosynthetic process"/>
    <property type="evidence" value="ECO:0007669"/>
    <property type="project" value="UniProtKB-UniRule"/>
</dbReference>
<evidence type="ECO:0000256" key="8">
    <source>
        <dbReference type="HAMAP-Rule" id="MF_00484"/>
    </source>
</evidence>
<organism evidence="11 12">
    <name type="scientific">Gemmatimonas groenlandica</name>
    <dbReference type="NCBI Taxonomy" id="2732249"/>
    <lineage>
        <taxon>Bacteria</taxon>
        <taxon>Pseudomonadati</taxon>
        <taxon>Gemmatimonadota</taxon>
        <taxon>Gemmatimonadia</taxon>
        <taxon>Gemmatimonadales</taxon>
        <taxon>Gemmatimonadaceae</taxon>
        <taxon>Gemmatimonas</taxon>
    </lineage>
</organism>
<evidence type="ECO:0000256" key="3">
    <source>
        <dbReference type="ARBA" id="ARBA00004964"/>
    </source>
</evidence>
<dbReference type="RefSeq" id="WP_171226782.1">
    <property type="nucleotide sequence ID" value="NZ_CP053085.1"/>
</dbReference>
<dbReference type="Proteomes" id="UP000500938">
    <property type="component" value="Chromosome"/>
</dbReference>
<dbReference type="CDD" id="cd03791">
    <property type="entry name" value="GT5_Glycogen_synthase_DULL1-like"/>
    <property type="match status" value="1"/>
</dbReference>
<name>A0A6M4IUV2_9BACT</name>
<keyword evidence="5 8" id="KW-0328">Glycosyltransferase</keyword>
<feature type="binding site" evidence="8">
    <location>
        <position position="15"/>
    </location>
    <ligand>
        <name>ADP-alpha-D-glucose</name>
        <dbReference type="ChEBI" id="CHEBI:57498"/>
    </ligand>
</feature>
<dbReference type="Pfam" id="PF00534">
    <property type="entry name" value="Glycos_transf_1"/>
    <property type="match status" value="1"/>
</dbReference>
<feature type="domain" description="Starch synthase catalytic" evidence="10">
    <location>
        <begin position="2"/>
        <end position="239"/>
    </location>
</feature>
<accession>A0A6M4IUV2</accession>
<dbReference type="InterPro" id="IPR011835">
    <property type="entry name" value="GS/SS"/>
</dbReference>
<proteinExistence type="inferred from homology"/>
<evidence type="ECO:0000259" key="10">
    <source>
        <dbReference type="Pfam" id="PF08323"/>
    </source>
</evidence>
<evidence type="ECO:0000256" key="2">
    <source>
        <dbReference type="ARBA" id="ARBA00002764"/>
    </source>
</evidence>
<comment type="catalytic activity">
    <reaction evidence="1 8">
        <text>[(1-&gt;4)-alpha-D-glucosyl](n) + ADP-alpha-D-glucose = [(1-&gt;4)-alpha-D-glucosyl](n+1) + ADP + H(+)</text>
        <dbReference type="Rhea" id="RHEA:18189"/>
        <dbReference type="Rhea" id="RHEA-COMP:9584"/>
        <dbReference type="Rhea" id="RHEA-COMP:9587"/>
        <dbReference type="ChEBI" id="CHEBI:15378"/>
        <dbReference type="ChEBI" id="CHEBI:15444"/>
        <dbReference type="ChEBI" id="CHEBI:57498"/>
        <dbReference type="ChEBI" id="CHEBI:456216"/>
        <dbReference type="EC" id="2.4.1.21"/>
    </reaction>
</comment>
<dbReference type="InterPro" id="IPR001296">
    <property type="entry name" value="Glyco_trans_1"/>
</dbReference>
<keyword evidence="7 8" id="KW-0320">Glycogen biosynthesis</keyword>
<comment type="function">
    <text evidence="2 8">Synthesizes alpha-1,4-glucan chains using ADP-glucose.</text>
</comment>
<dbReference type="GO" id="GO:0009011">
    <property type="term" value="F:alpha-1,4-glucan glucosyltransferase (ADP-glucose donor) activity"/>
    <property type="evidence" value="ECO:0007669"/>
    <property type="project" value="UniProtKB-UniRule"/>
</dbReference>
<keyword evidence="12" id="KW-1185">Reference proteome</keyword>
<reference evidence="11 12" key="1">
    <citation type="submission" date="2020-05" db="EMBL/GenBank/DDBJ databases">
        <title>Complete genome sequence of Gemmatimonas greenlandica TET16.</title>
        <authorList>
            <person name="Zeng Y."/>
        </authorList>
    </citation>
    <scope>NUCLEOTIDE SEQUENCE [LARGE SCALE GENOMIC DNA]</scope>
    <source>
        <strain evidence="11 12">TET16</strain>
    </source>
</reference>
<dbReference type="HAMAP" id="MF_00484">
    <property type="entry name" value="Glycogen_synth"/>
    <property type="match status" value="1"/>
</dbReference>
<evidence type="ECO:0000256" key="1">
    <source>
        <dbReference type="ARBA" id="ARBA00001478"/>
    </source>
</evidence>
<gene>
    <name evidence="8" type="primary">glgA</name>
    <name evidence="11" type="ORF">HKW67_18440</name>
</gene>
<evidence type="ECO:0000256" key="5">
    <source>
        <dbReference type="ARBA" id="ARBA00022676"/>
    </source>
</evidence>
<dbReference type="InterPro" id="IPR013534">
    <property type="entry name" value="Starch_synth_cat_dom"/>
</dbReference>
<dbReference type="Pfam" id="PF08323">
    <property type="entry name" value="Glyco_transf_5"/>
    <property type="match status" value="1"/>
</dbReference>
<dbReference type="PANTHER" id="PTHR45825">
    <property type="entry name" value="GRANULE-BOUND STARCH SYNTHASE 1, CHLOROPLASTIC/AMYLOPLASTIC"/>
    <property type="match status" value="1"/>
</dbReference>
<evidence type="ECO:0000256" key="4">
    <source>
        <dbReference type="ARBA" id="ARBA00010281"/>
    </source>
</evidence>
<evidence type="ECO:0000313" key="11">
    <source>
        <dbReference type="EMBL" id="QJR37347.1"/>
    </source>
</evidence>
<feature type="domain" description="Glycosyl transferase family 1" evidence="9">
    <location>
        <begin position="291"/>
        <end position="440"/>
    </location>
</feature>